<comment type="caution">
    <text evidence="4">The sequence shown here is derived from an EMBL/GenBank/DDBJ whole genome shotgun (WGS) entry which is preliminary data.</text>
</comment>
<dbReference type="GO" id="GO:0032259">
    <property type="term" value="P:methylation"/>
    <property type="evidence" value="ECO:0007669"/>
    <property type="project" value="UniProtKB-KW"/>
</dbReference>
<dbReference type="GO" id="GO:0008168">
    <property type="term" value="F:methyltransferase activity"/>
    <property type="evidence" value="ECO:0007669"/>
    <property type="project" value="UniProtKB-KW"/>
</dbReference>
<dbReference type="PANTHER" id="PTHR12818">
    <property type="entry name" value="TRNA (ADENINE(37)-N6)-METHYLTRANSFERASE"/>
    <property type="match status" value="1"/>
</dbReference>
<dbReference type="PANTHER" id="PTHR12818:SF0">
    <property type="entry name" value="TRNA (ADENINE(37)-N6)-METHYLTRANSFERASE"/>
    <property type="match status" value="1"/>
</dbReference>
<protein>
    <submittedName>
        <fullName evidence="4">tRNA (N6-threonylcarbamoyladenosine(37)-N6)-methyltransferase TrmO</fullName>
    </submittedName>
</protein>
<organism evidence="4 5">
    <name type="scientific">Undibacter mobilis</name>
    <dbReference type="NCBI Taxonomy" id="2292256"/>
    <lineage>
        <taxon>Bacteria</taxon>
        <taxon>Pseudomonadati</taxon>
        <taxon>Pseudomonadota</taxon>
        <taxon>Alphaproteobacteria</taxon>
        <taxon>Hyphomicrobiales</taxon>
        <taxon>Nitrobacteraceae</taxon>
        <taxon>Undibacter</taxon>
    </lineage>
</organism>
<dbReference type="Gene3D" id="2.40.30.70">
    <property type="entry name" value="YaeB-like"/>
    <property type="match status" value="1"/>
</dbReference>
<dbReference type="OrthoDB" id="9804309at2"/>
<dbReference type="InterPro" id="IPR040372">
    <property type="entry name" value="YaeB-like"/>
</dbReference>
<keyword evidence="5" id="KW-1185">Reference proteome</keyword>
<name>A0A371BBA7_9BRAD</name>
<dbReference type="Pfam" id="PF01980">
    <property type="entry name" value="TrmO_N"/>
    <property type="match status" value="1"/>
</dbReference>
<dbReference type="EMBL" id="QRGO01000001">
    <property type="protein sequence ID" value="RDV04854.1"/>
    <property type="molecule type" value="Genomic_DNA"/>
</dbReference>
<sequence length="164" mass="18123">MANPDFGVREGEVTVDLPADFDAGVYFIGRIRTPWKERKDCPKNARASDAVCTVELDPQWVPALKEVETCSHLVLLYWMDKAPRNLVRQVPGQYGVQRGTFALRSPARPNPIAMSVVKLNDVDGNKLSVVGLDCLDGTPLLDIKPYFASTDSAPDAVVGWHTRK</sequence>
<evidence type="ECO:0000259" key="3">
    <source>
        <dbReference type="PROSITE" id="PS51668"/>
    </source>
</evidence>
<evidence type="ECO:0000313" key="5">
    <source>
        <dbReference type="Proteomes" id="UP000263993"/>
    </source>
</evidence>
<proteinExistence type="inferred from homology"/>
<evidence type="ECO:0000256" key="1">
    <source>
        <dbReference type="ARBA" id="ARBA00022691"/>
    </source>
</evidence>
<dbReference type="SUPFAM" id="SSF118196">
    <property type="entry name" value="YaeB-like"/>
    <property type="match status" value="1"/>
</dbReference>
<dbReference type="RefSeq" id="WP_115516881.1">
    <property type="nucleotide sequence ID" value="NZ_QRGO01000001.1"/>
</dbReference>
<evidence type="ECO:0000313" key="4">
    <source>
        <dbReference type="EMBL" id="RDV04854.1"/>
    </source>
</evidence>
<feature type="domain" description="TsaA-like" evidence="3">
    <location>
        <begin position="25"/>
        <end position="155"/>
    </location>
</feature>
<gene>
    <name evidence="4" type="primary">tsaA</name>
    <name evidence="4" type="ORF">DXH78_09935</name>
</gene>
<dbReference type="Proteomes" id="UP000263993">
    <property type="component" value="Unassembled WGS sequence"/>
</dbReference>
<evidence type="ECO:0000256" key="2">
    <source>
        <dbReference type="ARBA" id="ARBA00033753"/>
    </source>
</evidence>
<dbReference type="InterPro" id="IPR036413">
    <property type="entry name" value="YaeB-like_sf"/>
</dbReference>
<dbReference type="CDD" id="cd09281">
    <property type="entry name" value="UPF0066"/>
    <property type="match status" value="1"/>
</dbReference>
<dbReference type="AlphaFoldDB" id="A0A371BBA7"/>
<dbReference type="InterPro" id="IPR036414">
    <property type="entry name" value="YaeB_N_sf"/>
</dbReference>
<keyword evidence="1" id="KW-0949">S-adenosyl-L-methionine</keyword>
<reference evidence="5" key="1">
    <citation type="submission" date="2018-08" db="EMBL/GenBank/DDBJ databases">
        <authorList>
            <person name="Kim S.-J."/>
            <person name="Jung G.-Y."/>
        </authorList>
    </citation>
    <scope>NUCLEOTIDE SEQUENCE [LARGE SCALE GENOMIC DNA]</scope>
    <source>
        <strain evidence="5">GY_H</strain>
    </source>
</reference>
<dbReference type="PROSITE" id="PS51668">
    <property type="entry name" value="TSAA_2"/>
    <property type="match status" value="1"/>
</dbReference>
<keyword evidence="4" id="KW-0489">Methyltransferase</keyword>
<dbReference type="NCBIfam" id="TIGR00104">
    <property type="entry name" value="tRNA_TsaA"/>
    <property type="match status" value="1"/>
</dbReference>
<accession>A0A371BBA7</accession>
<keyword evidence="4" id="KW-0808">Transferase</keyword>
<dbReference type="InterPro" id="IPR023370">
    <property type="entry name" value="TrmO-like_N"/>
</dbReference>
<comment type="similarity">
    <text evidence="2">Belongs to the tRNA methyltransferase O family.</text>
</comment>